<evidence type="ECO:0008006" key="5">
    <source>
        <dbReference type="Google" id="ProtNLM"/>
    </source>
</evidence>
<gene>
    <name evidence="3" type="ORF">Ae201684_018384</name>
</gene>
<sequence>MTKEQGRPSPPVRKPRQTKAKADAKKAEAAAVVTQVHIEQTTQETTSVESKSQSKTEVTSSDTHKEKGNPDILSPVSKLEMAREIAAKEQQERIALASARHTEEGRRKGLKRKEVESDIVIPEKVPKIRPDTDDDEVQVIESTTVMHTTSTLTHRRQGKKIEKLEGESSTAYALRAAKIRKEERSHHGEEETVIEKENQPPTAYELKQQGLPSDNIYEKPNVEFVNNVVKDTTTRSAKLEEEPAAVAVEQPQTTRFYVHLAVMLVVVFTVLLGLTELYLSQLPFCNTVADNDFNCRPCPEHGICVGGELDNCEESFLVLGEECKAAALVKQDSTQMSEMVEAILSKAATEAYCKDSFITRVINLDWTKPVQDAEAVDVVFTTEGLATRLRQHPIWAPVGPRTYGMVFKKTLQKLNITTDTIPVTLNHATIGCQASSLAIQYFPIWASVLLVLTGFVVSYWDQKQSEADAELLHKMFCLVQDELIIHANSHEDDKRYAAAFLKNHVLDLMKLTKAEKSRVDSVLWSQLTKFVAREPRIRVTEATDGTSMWEWVSEEQSEPIVGAAPVQVA</sequence>
<organism evidence="3 4">
    <name type="scientific">Aphanomyces euteiches</name>
    <dbReference type="NCBI Taxonomy" id="100861"/>
    <lineage>
        <taxon>Eukaryota</taxon>
        <taxon>Sar</taxon>
        <taxon>Stramenopiles</taxon>
        <taxon>Oomycota</taxon>
        <taxon>Saprolegniomycetes</taxon>
        <taxon>Saprolegniales</taxon>
        <taxon>Verrucalvaceae</taxon>
        <taxon>Aphanomyces</taxon>
    </lineage>
</organism>
<dbReference type="EMBL" id="VJMJ01000331">
    <property type="protein sequence ID" value="KAF0722547.1"/>
    <property type="molecule type" value="Genomic_DNA"/>
</dbReference>
<keyword evidence="2" id="KW-1133">Transmembrane helix</keyword>
<dbReference type="GO" id="GO:0005783">
    <property type="term" value="C:endoplasmic reticulum"/>
    <property type="evidence" value="ECO:0007669"/>
    <property type="project" value="TreeGrafter"/>
</dbReference>
<dbReference type="Proteomes" id="UP000481153">
    <property type="component" value="Unassembled WGS sequence"/>
</dbReference>
<feature type="region of interest" description="Disordered" evidence="1">
    <location>
        <begin position="92"/>
        <end position="113"/>
    </location>
</feature>
<evidence type="ECO:0000256" key="2">
    <source>
        <dbReference type="SAM" id="Phobius"/>
    </source>
</evidence>
<proteinExistence type="predicted"/>
<evidence type="ECO:0000313" key="4">
    <source>
        <dbReference type="Proteomes" id="UP000481153"/>
    </source>
</evidence>
<keyword evidence="2" id="KW-0812">Transmembrane</keyword>
<accession>A0A6G0W642</accession>
<comment type="caution">
    <text evidence="3">The sequence shown here is derived from an EMBL/GenBank/DDBJ whole genome shotgun (WGS) entry which is preliminary data.</text>
</comment>
<dbReference type="GO" id="GO:0071763">
    <property type="term" value="P:nuclear membrane organization"/>
    <property type="evidence" value="ECO:0007669"/>
    <property type="project" value="TreeGrafter"/>
</dbReference>
<feature type="transmembrane region" description="Helical" evidence="2">
    <location>
        <begin position="256"/>
        <end position="274"/>
    </location>
</feature>
<dbReference type="GO" id="GO:0003682">
    <property type="term" value="F:chromatin binding"/>
    <property type="evidence" value="ECO:0007669"/>
    <property type="project" value="InterPro"/>
</dbReference>
<name>A0A6G0W642_9STRA</name>
<feature type="compositionally biased region" description="Basic and acidic residues" evidence="1">
    <location>
        <begin position="100"/>
        <end position="113"/>
    </location>
</feature>
<dbReference type="GO" id="GO:0034399">
    <property type="term" value="C:nuclear periphery"/>
    <property type="evidence" value="ECO:0007669"/>
    <property type="project" value="TreeGrafter"/>
</dbReference>
<dbReference type="GO" id="GO:0005637">
    <property type="term" value="C:nuclear inner membrane"/>
    <property type="evidence" value="ECO:0007669"/>
    <property type="project" value="InterPro"/>
</dbReference>
<dbReference type="VEuPathDB" id="FungiDB:AeMF1_019057"/>
<keyword evidence="2" id="KW-0472">Membrane</keyword>
<feature type="region of interest" description="Disordered" evidence="1">
    <location>
        <begin position="1"/>
        <end position="80"/>
    </location>
</feature>
<dbReference type="AlphaFoldDB" id="A0A6G0W642"/>
<feature type="compositionally biased region" description="Low complexity" evidence="1">
    <location>
        <begin position="39"/>
        <end position="58"/>
    </location>
</feature>
<dbReference type="PANTHER" id="PTHR47808:SF2">
    <property type="entry name" value="LEM DOMAIN-CONTAINING PROTEIN 2"/>
    <property type="match status" value="1"/>
</dbReference>
<protein>
    <recommendedName>
        <fullName evidence="5">Man1/Src1 C-terminal domain-containing protein</fullName>
    </recommendedName>
</protein>
<evidence type="ECO:0000256" key="1">
    <source>
        <dbReference type="SAM" id="MobiDB-lite"/>
    </source>
</evidence>
<dbReference type="PANTHER" id="PTHR47808">
    <property type="entry name" value="INNER NUCLEAR MEMBRANE PROTEIN HEH2-RELATED"/>
    <property type="match status" value="1"/>
</dbReference>
<dbReference type="InterPro" id="IPR044780">
    <property type="entry name" value="Heh2/Src1"/>
</dbReference>
<keyword evidence="4" id="KW-1185">Reference proteome</keyword>
<reference evidence="3 4" key="1">
    <citation type="submission" date="2019-07" db="EMBL/GenBank/DDBJ databases">
        <title>Genomics analysis of Aphanomyces spp. identifies a new class of oomycete effector associated with host adaptation.</title>
        <authorList>
            <person name="Gaulin E."/>
        </authorList>
    </citation>
    <scope>NUCLEOTIDE SEQUENCE [LARGE SCALE GENOMIC DNA]</scope>
    <source>
        <strain evidence="3 4">ATCC 201684</strain>
    </source>
</reference>
<evidence type="ECO:0000313" key="3">
    <source>
        <dbReference type="EMBL" id="KAF0722547.1"/>
    </source>
</evidence>